<reference evidence="2" key="2">
    <citation type="submission" date="2021-04" db="EMBL/GenBank/DDBJ databases">
        <authorList>
            <person name="Gilroy R."/>
        </authorList>
    </citation>
    <scope>NUCLEOTIDE SEQUENCE</scope>
    <source>
        <strain evidence="2">USASDec5-558</strain>
    </source>
</reference>
<evidence type="ECO:0000313" key="2">
    <source>
        <dbReference type="EMBL" id="HIX56490.1"/>
    </source>
</evidence>
<dbReference type="InterPro" id="IPR043737">
    <property type="entry name" value="DUF5682"/>
</dbReference>
<evidence type="ECO:0000256" key="1">
    <source>
        <dbReference type="SAM" id="MobiDB-lite"/>
    </source>
</evidence>
<protein>
    <submittedName>
        <fullName evidence="2">Uncharacterized protein</fullName>
    </submittedName>
</protein>
<dbReference type="Pfam" id="PF18934">
    <property type="entry name" value="DUF5682"/>
    <property type="match status" value="2"/>
</dbReference>
<reference evidence="2" key="1">
    <citation type="journal article" date="2021" name="PeerJ">
        <title>Extensive microbial diversity within the chicken gut microbiome revealed by metagenomics and culture.</title>
        <authorList>
            <person name="Gilroy R."/>
            <person name="Ravi A."/>
            <person name="Getino M."/>
            <person name="Pursley I."/>
            <person name="Horton D.L."/>
            <person name="Alikhan N.F."/>
            <person name="Baker D."/>
            <person name="Gharbi K."/>
            <person name="Hall N."/>
            <person name="Watson M."/>
            <person name="Adriaenssens E.M."/>
            <person name="Foster-Nyarko E."/>
            <person name="Jarju S."/>
            <person name="Secka A."/>
            <person name="Antonio M."/>
            <person name="Oren A."/>
            <person name="Chaudhuri R.R."/>
            <person name="La Ragione R."/>
            <person name="Hildebrand F."/>
            <person name="Pallen M.J."/>
        </authorList>
    </citation>
    <scope>NUCLEOTIDE SEQUENCE</scope>
    <source>
        <strain evidence="2">USASDec5-558</strain>
    </source>
</reference>
<gene>
    <name evidence="2" type="ORF">H9850_03345</name>
</gene>
<feature type="region of interest" description="Disordered" evidence="1">
    <location>
        <begin position="48"/>
        <end position="105"/>
    </location>
</feature>
<dbReference type="EMBL" id="DXEV01000066">
    <property type="protein sequence ID" value="HIX56490.1"/>
    <property type="molecule type" value="Genomic_DNA"/>
</dbReference>
<sequence length="1168" mass="129568">MSSRDKKEHPDVAPPEAVEAAVANETAIAPAAEATTAVASGDAADVTATTQDVSDKGSNISDSAASEVEPAKSKVKASKGAKAPKEPKTTKAKTSKKKQAVDPLDPEYMQAHADKALDLEAPVFLCPVRHHSFCLSLHLPRLIEAYQPDLIAVEMPSVFKDEVPDLADPKVIPPVAFFSFALTKKSAAKTSKAAKSAAGAAVDGAGGTEVGAEDDEEQGEKYRRYLYPLLAFSPEYVALTEALKRGIDYDLIDLTSFDEDSFTSFSDDSTFYDDDQVIARSSVYQELCERSGAHTFAEFWDKHFEINALTQDTMSYLHQLYNYCYLIRQGIDEEQEPFTVQRELFMLKSLQSAMKTHKRILVVTGGLHSVALCDYLYFKKKKATAMRYPKVPSETYLIPYSFAAADSQTGYGAGVVFPYYFQQFYTVLKGLVPFMPAPERELPALEVVGGDESPEAVAHVSSDTENEPSNAVTADTTAIAETAVAETAVADVAEAVGLDEEQAVIWQAYDLLQPVHREAAAEMAAEQDSGQKKKKKKKDKAGNVVYYDALHREINVQALTGSTGDANQGQSLLLQCAHQEQEAFGAKKGKATKAATAKTTEAGTADATKAEAVVAESSAEATEVAVAEAAAIVEAVAPERSALSLEQRLALLATPVDAQAIAKVNFALNLFFVERLRDYRNQGFSTADKIGCELMLRGLAALRQKLVPSVFELIDAVKSSLIKEELNQSHYLLDQLMRLLTSVHMGQVPLSVRMPPIWRDFLQQAKTYGISLKDQQAHQIRIDINKNAKSLEKSRFINRVSFLSPDFCPPSLNRDGNHTFNYINRTETYVYHYVDEVVMQIMAASEYGESLLQACRTIVRERCKAKNLSVAEICSLYRQCVNMGIEDQYYKVKELLAQAIVHERQLTAIGDALGELNSYDFVAKSTEQNLVILQHLMDDLIKRGCEILLQQNDVVEDEIDAFVAALEELNYYAIKQKQSKQLYFATLEELLDSDELSATLQGAYLALLYKNRRLRYEVLVSYVNQFVLGSISSNNKSVGFFYTLILISRGNLFNRDSILSLLNVYLQSLSGEEFLKVLVLLRRVFVHFNAIEMRKLVRMLKRLLGLSVVDFNYQVEPEEFLRNRQIDQELEQDMVKWHLLAQSASVVESVAQAGDQEELNDSVFTSES</sequence>
<accession>A0A9D1WCE3</accession>
<dbReference type="AlphaFoldDB" id="A0A9D1WCE3"/>
<comment type="caution">
    <text evidence="2">The sequence shown here is derived from an EMBL/GenBank/DDBJ whole genome shotgun (WGS) entry which is preliminary data.</text>
</comment>
<dbReference type="Proteomes" id="UP000886829">
    <property type="component" value="Unassembled WGS sequence"/>
</dbReference>
<proteinExistence type="predicted"/>
<evidence type="ECO:0000313" key="3">
    <source>
        <dbReference type="Proteomes" id="UP000886829"/>
    </source>
</evidence>
<organism evidence="2 3">
    <name type="scientific">Candidatus Anaerobiospirillum pullistercoris</name>
    <dbReference type="NCBI Taxonomy" id="2838452"/>
    <lineage>
        <taxon>Bacteria</taxon>
        <taxon>Pseudomonadati</taxon>
        <taxon>Pseudomonadota</taxon>
        <taxon>Gammaproteobacteria</taxon>
        <taxon>Aeromonadales</taxon>
        <taxon>Succinivibrionaceae</taxon>
        <taxon>Anaerobiospirillum</taxon>
    </lineage>
</organism>
<name>A0A9D1WCE3_9GAMM</name>